<dbReference type="Proteomes" id="UP001436297">
    <property type="component" value="Chromosome"/>
</dbReference>
<dbReference type="PROSITE" id="PS51186">
    <property type="entry name" value="GNAT"/>
    <property type="match status" value="1"/>
</dbReference>
<dbReference type="SUPFAM" id="SSF55729">
    <property type="entry name" value="Acyl-CoA N-acyltransferases (Nat)"/>
    <property type="match status" value="1"/>
</dbReference>
<dbReference type="InterPro" id="IPR016181">
    <property type="entry name" value="Acyl_CoA_acyltransferase"/>
</dbReference>
<sequence length="171" mass="19905">MIREVTQADLKQLQQISYRTFDETFRAQNKKENIDNYLATAFTEEKLLKELDCPHSYFYFIEHEGQLAGYLKLNTLDAQTEDVASNSLEIERIYILKDFQKAGLGKALFNLALQVAQDKQCDNIWLGVWEKNDNAIQFYKKLGFQTVDAHAFMMGDERQIDHIMVKPLKGE</sequence>
<keyword evidence="5" id="KW-1185">Reference proteome</keyword>
<dbReference type="InterPro" id="IPR051556">
    <property type="entry name" value="N-term/lysine_N-AcTrnsfr"/>
</dbReference>
<dbReference type="InterPro" id="IPR000182">
    <property type="entry name" value="GNAT_dom"/>
</dbReference>
<dbReference type="RefSeq" id="WP_285813502.1">
    <property type="nucleotide sequence ID" value="NZ_CP128355.1"/>
</dbReference>
<dbReference type="Pfam" id="PF00583">
    <property type="entry name" value="Acetyltransf_1"/>
    <property type="match status" value="1"/>
</dbReference>
<keyword evidence="2" id="KW-0012">Acyltransferase</keyword>
<gene>
    <name evidence="4" type="ORF">QQM35_03325</name>
</gene>
<dbReference type="PANTHER" id="PTHR42919">
    <property type="entry name" value="N-ALPHA-ACETYLTRANSFERASE"/>
    <property type="match status" value="1"/>
</dbReference>
<dbReference type="Gene3D" id="3.40.630.30">
    <property type="match status" value="1"/>
</dbReference>
<organism evidence="4 5">
    <name type="scientific">Staphylococcus hsinchuensis</name>
    <dbReference type="NCBI Taxonomy" id="3051183"/>
    <lineage>
        <taxon>Bacteria</taxon>
        <taxon>Bacillati</taxon>
        <taxon>Bacillota</taxon>
        <taxon>Bacilli</taxon>
        <taxon>Bacillales</taxon>
        <taxon>Staphylococcaceae</taxon>
        <taxon>Staphylococcus</taxon>
    </lineage>
</organism>
<proteinExistence type="predicted"/>
<reference evidence="4 5" key="1">
    <citation type="journal article" date="2024" name="Pathogens">
        <title>Staphylococcus hsinchuensis sp. nov., Isolated from Soymilk.</title>
        <authorList>
            <person name="Wang Y.T."/>
            <person name="Lin Y.C."/>
            <person name="Hsieh Y.H."/>
            <person name="Lin Y.T."/>
            <person name="Hamada M."/>
            <person name="Chen C.C."/>
            <person name="Liou J.S."/>
            <person name="Lee A.Y."/>
            <person name="Zhang W.L."/>
            <person name="Chen Y.T."/>
            <person name="Huang C.H."/>
        </authorList>
    </citation>
    <scope>NUCLEOTIDE SEQUENCE [LARGE SCALE GENOMIC DNA]</scope>
    <source>
        <strain evidence="4 5">H164</strain>
    </source>
</reference>
<feature type="domain" description="N-acetyltransferase" evidence="3">
    <location>
        <begin position="1"/>
        <end position="169"/>
    </location>
</feature>
<evidence type="ECO:0000256" key="1">
    <source>
        <dbReference type="ARBA" id="ARBA00022679"/>
    </source>
</evidence>
<keyword evidence="1" id="KW-0808">Transferase</keyword>
<accession>A0ABZ3EFA1</accession>
<dbReference type="PANTHER" id="PTHR42919:SF8">
    <property type="entry name" value="N-ALPHA-ACETYLTRANSFERASE 50"/>
    <property type="match status" value="1"/>
</dbReference>
<name>A0ABZ3EFA1_9STAP</name>
<evidence type="ECO:0000259" key="3">
    <source>
        <dbReference type="PROSITE" id="PS51186"/>
    </source>
</evidence>
<evidence type="ECO:0000313" key="5">
    <source>
        <dbReference type="Proteomes" id="UP001436297"/>
    </source>
</evidence>
<protein>
    <submittedName>
        <fullName evidence="4">GNAT family N-acetyltransferase</fullName>
    </submittedName>
</protein>
<evidence type="ECO:0000313" key="4">
    <source>
        <dbReference type="EMBL" id="XAF71158.1"/>
    </source>
</evidence>
<dbReference type="EMBL" id="CP128355">
    <property type="protein sequence ID" value="XAF71158.1"/>
    <property type="molecule type" value="Genomic_DNA"/>
</dbReference>
<evidence type="ECO:0000256" key="2">
    <source>
        <dbReference type="ARBA" id="ARBA00023315"/>
    </source>
</evidence>
<dbReference type="CDD" id="cd04301">
    <property type="entry name" value="NAT_SF"/>
    <property type="match status" value="1"/>
</dbReference>